<keyword evidence="3" id="KW-1185">Reference proteome</keyword>
<evidence type="ECO:0000313" key="2">
    <source>
        <dbReference type="EMBL" id="MDG3006443.1"/>
    </source>
</evidence>
<protein>
    <submittedName>
        <fullName evidence="2">TraM recognition domain-containing protein</fullName>
    </submittedName>
</protein>
<evidence type="ECO:0000259" key="1">
    <source>
        <dbReference type="Pfam" id="PF12696"/>
    </source>
</evidence>
<name>A0ABT6FFU8_9BACT</name>
<dbReference type="InterPro" id="IPR027417">
    <property type="entry name" value="P-loop_NTPase"/>
</dbReference>
<dbReference type="InterPro" id="IPR032689">
    <property type="entry name" value="TraG-D_C"/>
</dbReference>
<dbReference type="SUPFAM" id="SSF52540">
    <property type="entry name" value="P-loop containing nucleoside triphosphate hydrolases"/>
    <property type="match status" value="1"/>
</dbReference>
<dbReference type="RefSeq" id="WP_277862740.1">
    <property type="nucleotide sequence ID" value="NZ_JARRAG010000002.1"/>
</dbReference>
<dbReference type="Pfam" id="PF12696">
    <property type="entry name" value="TraG-D_C"/>
    <property type="match status" value="1"/>
</dbReference>
<dbReference type="EMBL" id="JARRAG010000002">
    <property type="protein sequence ID" value="MDG3006443.1"/>
    <property type="molecule type" value="Genomic_DNA"/>
</dbReference>
<reference evidence="2 3" key="1">
    <citation type="submission" date="2023-03" db="EMBL/GenBank/DDBJ databases">
        <title>Paludisphaera mucosa sp. nov. a novel planctomycete from northern fen.</title>
        <authorList>
            <person name="Ivanova A."/>
        </authorList>
    </citation>
    <scope>NUCLEOTIDE SEQUENCE [LARGE SCALE GENOMIC DNA]</scope>
    <source>
        <strain evidence="2 3">Pla2</strain>
    </source>
</reference>
<dbReference type="Proteomes" id="UP001216907">
    <property type="component" value="Unassembled WGS sequence"/>
</dbReference>
<dbReference type="Gene3D" id="3.40.50.300">
    <property type="entry name" value="P-loop containing nucleotide triphosphate hydrolases"/>
    <property type="match status" value="1"/>
</dbReference>
<gene>
    <name evidence="2" type="ORF">PZE19_21945</name>
</gene>
<proteinExistence type="predicted"/>
<evidence type="ECO:0000313" key="3">
    <source>
        <dbReference type="Proteomes" id="UP001216907"/>
    </source>
</evidence>
<sequence length="192" mass="21150">MSRRVGSSSPRRWCSRRHADDSSNVVTIWADEAAQFVNSFDSLFITQCRSHKGCLVFLTQSLHSYFGALKGDTGRNQADALLTNFSTRIMHAIGDAKTAEWASEMLGRELESFVSTSNSPGEHPFEDIFGASKASTSVSFQYQPALQPKVFMHGLRTGGLANDLTCDAVVIRSAEPFSNGRSWMIVAFSQKD</sequence>
<organism evidence="2 3">
    <name type="scientific">Paludisphaera mucosa</name>
    <dbReference type="NCBI Taxonomy" id="3030827"/>
    <lineage>
        <taxon>Bacteria</taxon>
        <taxon>Pseudomonadati</taxon>
        <taxon>Planctomycetota</taxon>
        <taxon>Planctomycetia</taxon>
        <taxon>Isosphaerales</taxon>
        <taxon>Isosphaeraceae</taxon>
        <taxon>Paludisphaera</taxon>
    </lineage>
</organism>
<accession>A0ABT6FFU8</accession>
<comment type="caution">
    <text evidence="2">The sequence shown here is derived from an EMBL/GenBank/DDBJ whole genome shotgun (WGS) entry which is preliminary data.</text>
</comment>
<feature type="domain" description="TraD/TraG TraM recognition site" evidence="1">
    <location>
        <begin position="27"/>
        <end position="149"/>
    </location>
</feature>